<name>A0ABR5ZM35_9PROT</name>
<dbReference type="EMBL" id="NWUS01000001">
    <property type="protein sequence ID" value="MBA5725375.1"/>
    <property type="molecule type" value="Genomic_DNA"/>
</dbReference>
<evidence type="ECO:0000313" key="1">
    <source>
        <dbReference type="EMBL" id="MBA5725375.1"/>
    </source>
</evidence>
<organism evidence="1 2">
    <name type="scientific">Bombella favorum</name>
    <dbReference type="NCBI Taxonomy" id="2039164"/>
    <lineage>
        <taxon>Bacteria</taxon>
        <taxon>Pseudomonadati</taxon>
        <taxon>Pseudomonadota</taxon>
        <taxon>Alphaproteobacteria</taxon>
        <taxon>Acetobacterales</taxon>
        <taxon>Acetobacteraceae</taxon>
        <taxon>Bombella</taxon>
    </lineage>
</organism>
<accession>A0ABR5ZM35</accession>
<comment type="caution">
    <text evidence="1">The sequence shown here is derived from an EMBL/GenBank/DDBJ whole genome shotgun (WGS) entry which is preliminary data.</text>
</comment>
<gene>
    <name evidence="1" type="ORF">CPA57_03670</name>
</gene>
<keyword evidence="2" id="KW-1185">Reference proteome</keyword>
<evidence type="ECO:0008006" key="3">
    <source>
        <dbReference type="Google" id="ProtNLM"/>
    </source>
</evidence>
<dbReference type="RefSeq" id="WP_182081469.1">
    <property type="nucleotide sequence ID" value="NZ_NWUS01000001.1"/>
</dbReference>
<reference evidence="1 2" key="1">
    <citation type="submission" date="2017-09" db="EMBL/GenBank/DDBJ databases">
        <authorList>
            <person name="Jakob F."/>
        </authorList>
    </citation>
    <scope>NUCLEOTIDE SEQUENCE [LARGE SCALE GENOMIC DNA]</scope>
    <source>
        <strain evidence="1 2">TMW 2.1880</strain>
    </source>
</reference>
<evidence type="ECO:0000313" key="2">
    <source>
        <dbReference type="Proteomes" id="UP001516390"/>
    </source>
</evidence>
<proteinExistence type="predicted"/>
<sequence length="1097" mass="118361">MRWQTILRRVALGLLVPLVGLLLVVALLLGRLAQGPLDVTGLSHRWGGALTHLGGGELSWERMALSWRPRKNGHSSKILLSLENVHYRVSPEGGAADETIADMPEQQLDHVGVVFRLASLLHGQVGLRSLDVQGLRLVAFRDAEGHIQFGRMKYGTHHQGSGATLPLASVMPYHLDLQDINLTIKDEAAPASALIVNLPKLKADYAKRSGWQGEMEAFIQGDGLGAGPGDSTVHLTGTMNPEGEEHTRWQLNLSSVRFPALAAWLPLSPAQKRGMAIPNLPLAFHLEGQLNGWGLFGHFDHVAGEITAGTGEIDRPGKIPFRVSSGQSSFHLEPLEAGQTGALVLTLHTDLKALDSIGRTVPFLLDVHGNFGHPGHPETMEMMVDGTVPEFDFATLASVWPDGTARGARRWMTTNMTAGRGENLRLQLYFTSDTGFDGLDVRKLGGELTGHNLNVTWLEGMPQVTGEDAYAHFVDNDRLLIDVQHGHLADGRGGTVTVPTGHIVLNDLLEREQTGEFSLGLEGALPSFVAVLSYPRLNLLSRHPVNPAETGGKLKGTLSLKLPLKNHVLMKNVDFGADFDFQNVWFAVPSFGRLQQGNGHFSLTDVGLTIQGSAQFRGVTVTGNLFDSFQANMPGRLLLKADLTAPLGPKEFRSLGLPMTLTQDSVMQGRGQGHVVYSQYGEGPGHKKETAAVQLDLRGLGVRAHFWRKPIGVAAGFQAGIAWQDGHITRLDGIKAYGPQLALQAEGRVRSGQLGGISLTRFQLGRTLGSAVVDWPLKNGTPDDQRYQISVQASTLDITPWLGSHAAGKVQSPHVRPMPERNGRPSVDVPRKAILPAGIWAIGLRADRMIYGREQTASRVSANLHWAAQRLQGASLHVAQPAISFDLVPDAHRIGVLDVRFAIADLGKLLASLDVYDKLIGGAVALEGRCQPVPAGANVTSAERTMGLGLGLPPFAGTVKLDHLTLENPPAVLVIATLAAPLHWGQISRKRFEDVRLRAAFKVAGEQLELADAQINNPILGATMKGQLDFRRSTVQMQGTISPFFGINQAAGSVFGARKGSGIMAMTYKLDGSLDKPQMHVNPFAALLPGGLRRLFE</sequence>
<protein>
    <recommendedName>
        <fullName evidence="3">AsmA-like C-terminal domain-containing protein</fullName>
    </recommendedName>
</protein>
<dbReference type="Proteomes" id="UP001516390">
    <property type="component" value="Unassembled WGS sequence"/>
</dbReference>